<comment type="caution">
    <text evidence="6">The sequence shown here is derived from an EMBL/GenBank/DDBJ whole genome shotgun (WGS) entry which is preliminary data.</text>
</comment>
<dbReference type="PRINTS" id="PR00039">
    <property type="entry name" value="HTHLYSR"/>
</dbReference>
<accession>A0A0B8PHY3</accession>
<dbReference type="InterPro" id="IPR036390">
    <property type="entry name" value="WH_DNA-bd_sf"/>
</dbReference>
<dbReference type="PANTHER" id="PTHR30118">
    <property type="entry name" value="HTH-TYPE TRANSCRIPTIONAL REGULATOR LEUO-RELATED"/>
    <property type="match status" value="1"/>
</dbReference>
<dbReference type="InterPro" id="IPR050389">
    <property type="entry name" value="LysR-type_TF"/>
</dbReference>
<dbReference type="GO" id="GO:0003700">
    <property type="term" value="F:DNA-binding transcription factor activity"/>
    <property type="evidence" value="ECO:0007669"/>
    <property type="project" value="InterPro"/>
</dbReference>
<evidence type="ECO:0000256" key="4">
    <source>
        <dbReference type="ARBA" id="ARBA00023163"/>
    </source>
</evidence>
<reference evidence="6 7" key="1">
    <citation type="submission" date="2015-01" db="EMBL/GenBank/DDBJ databases">
        <title>Vibrio sp. C5 JCM 19232 whole genome shotgun sequence.</title>
        <authorList>
            <person name="Sawabe T."/>
            <person name="Meirelles P."/>
            <person name="Feng G."/>
            <person name="Sayaka M."/>
            <person name="Hattori M."/>
            <person name="Ohkuma M."/>
        </authorList>
    </citation>
    <scope>NUCLEOTIDE SEQUENCE [LARGE SCALE GENOMIC DNA]</scope>
    <source>
        <strain evidence="6 7">JCM19232</strain>
    </source>
</reference>
<keyword evidence="4" id="KW-0804">Transcription</keyword>
<dbReference type="SUPFAM" id="SSF46785">
    <property type="entry name" value="Winged helix' DNA-binding domain"/>
    <property type="match status" value="1"/>
</dbReference>
<dbReference type="InterPro" id="IPR005119">
    <property type="entry name" value="LysR_subst-bd"/>
</dbReference>
<comment type="similarity">
    <text evidence="1">Belongs to the LysR transcriptional regulatory family.</text>
</comment>
<dbReference type="PROSITE" id="PS50931">
    <property type="entry name" value="HTH_LYSR"/>
    <property type="match status" value="1"/>
</dbReference>
<feature type="domain" description="HTH lysR-type" evidence="5">
    <location>
        <begin position="1"/>
        <end position="58"/>
    </location>
</feature>
<dbReference type="Gene3D" id="1.10.10.10">
    <property type="entry name" value="Winged helix-like DNA-binding domain superfamily/Winged helix DNA-binding domain"/>
    <property type="match status" value="1"/>
</dbReference>
<dbReference type="PANTHER" id="PTHR30118:SF6">
    <property type="entry name" value="HTH-TYPE TRANSCRIPTIONAL REGULATOR LEUO"/>
    <property type="match status" value="1"/>
</dbReference>
<dbReference type="GO" id="GO:0003677">
    <property type="term" value="F:DNA binding"/>
    <property type="evidence" value="ECO:0007669"/>
    <property type="project" value="UniProtKB-KW"/>
</dbReference>
<dbReference type="Pfam" id="PF03466">
    <property type="entry name" value="LysR_substrate"/>
    <property type="match status" value="1"/>
</dbReference>
<evidence type="ECO:0000256" key="2">
    <source>
        <dbReference type="ARBA" id="ARBA00023015"/>
    </source>
</evidence>
<gene>
    <name evidence="6" type="ORF">JCM19232_922</name>
</gene>
<evidence type="ECO:0000256" key="1">
    <source>
        <dbReference type="ARBA" id="ARBA00009437"/>
    </source>
</evidence>
<evidence type="ECO:0000256" key="3">
    <source>
        <dbReference type="ARBA" id="ARBA00023125"/>
    </source>
</evidence>
<dbReference type="InterPro" id="IPR036388">
    <property type="entry name" value="WH-like_DNA-bd_sf"/>
</dbReference>
<evidence type="ECO:0000313" key="6">
    <source>
        <dbReference type="EMBL" id="GAM64252.1"/>
    </source>
</evidence>
<dbReference type="SUPFAM" id="SSF53850">
    <property type="entry name" value="Periplasmic binding protein-like II"/>
    <property type="match status" value="1"/>
</dbReference>
<evidence type="ECO:0000259" key="5">
    <source>
        <dbReference type="PROSITE" id="PS50931"/>
    </source>
</evidence>
<keyword evidence="3" id="KW-0238">DNA-binding</keyword>
<dbReference type="Gene3D" id="3.40.190.10">
    <property type="entry name" value="Periplasmic binding protein-like II"/>
    <property type="match status" value="2"/>
</dbReference>
<evidence type="ECO:0000313" key="7">
    <source>
        <dbReference type="Proteomes" id="UP000031670"/>
    </source>
</evidence>
<keyword evidence="2" id="KW-0805">Transcription regulation</keyword>
<organism evidence="6 7">
    <name type="scientific">Vibrio ishigakensis</name>
    <dbReference type="NCBI Taxonomy" id="1481914"/>
    <lineage>
        <taxon>Bacteria</taxon>
        <taxon>Pseudomonadati</taxon>
        <taxon>Pseudomonadota</taxon>
        <taxon>Gammaproteobacteria</taxon>
        <taxon>Vibrionales</taxon>
        <taxon>Vibrionaceae</taxon>
        <taxon>Vibrio</taxon>
    </lineage>
</organism>
<dbReference type="AlphaFoldDB" id="A0A0B8PHY3"/>
<protein>
    <submittedName>
        <fullName evidence="6">Transcriptional regulator</fullName>
    </submittedName>
</protein>
<sequence length="278" mass="31561">MDLNLFSTFLAVYRCRSITVAAEKLDLTQPAVSAALKRLETNLNQTLFVREGRGIAPTGFAISLANRIEDPLATLEVIAESQQELKVYCAESMLHKVAHIQNMSFSEAPLEEDKLFDDLITQKVDLIIDVLETKRQGLIVDHLMEDDGVCLVRGDHPRIADSMDFDSYFAEEHIALRIRRGEQNTLDYLAETPLPTRKVKIETSSISSMLLLASTTDYVAASNRSFAEKLAPSLGLRILNFPFGLKKIRYNMIFHRRYLNDPFHKLKREQIQQVFANS</sequence>
<reference evidence="6 7" key="2">
    <citation type="submission" date="2015-01" db="EMBL/GenBank/DDBJ databases">
        <authorList>
            <consortium name="NBRP consortium"/>
            <person name="Sawabe T."/>
            <person name="Meirelles P."/>
            <person name="Feng G."/>
            <person name="Sayaka M."/>
            <person name="Hattori M."/>
            <person name="Ohkuma M."/>
        </authorList>
    </citation>
    <scope>NUCLEOTIDE SEQUENCE [LARGE SCALE GENOMIC DNA]</scope>
    <source>
        <strain evidence="6 7">JCM19232</strain>
    </source>
</reference>
<dbReference type="EMBL" id="BBSA01000012">
    <property type="protein sequence ID" value="GAM64252.1"/>
    <property type="molecule type" value="Genomic_DNA"/>
</dbReference>
<dbReference type="Proteomes" id="UP000031670">
    <property type="component" value="Unassembled WGS sequence"/>
</dbReference>
<proteinExistence type="inferred from homology"/>
<name>A0A0B8PHY3_9VIBR</name>
<dbReference type="Pfam" id="PF00126">
    <property type="entry name" value="HTH_1"/>
    <property type="match status" value="1"/>
</dbReference>
<dbReference type="InterPro" id="IPR000847">
    <property type="entry name" value="LysR_HTH_N"/>
</dbReference>